<proteinExistence type="predicted"/>
<dbReference type="GO" id="GO:0009937">
    <property type="term" value="P:regulation of gibberellic acid mediated signaling pathway"/>
    <property type="evidence" value="ECO:0007669"/>
    <property type="project" value="InterPro"/>
</dbReference>
<reference evidence="1 2" key="1">
    <citation type="journal article" date="2020" name="Mol. Biol. Evol.">
        <title>Distinct Expression and Methylation Patterns for Genes with Different Fates following a Single Whole-Genome Duplication in Flowering Plants.</title>
        <authorList>
            <person name="Shi T."/>
            <person name="Rahmani R.S."/>
            <person name="Gugger P.F."/>
            <person name="Wang M."/>
            <person name="Li H."/>
            <person name="Zhang Y."/>
            <person name="Li Z."/>
            <person name="Wang Q."/>
            <person name="Van de Peer Y."/>
            <person name="Marchal K."/>
            <person name="Chen J."/>
        </authorList>
    </citation>
    <scope>NUCLEOTIDE SEQUENCE [LARGE SCALE GENOMIC DNA]</scope>
    <source>
        <tissue evidence="1">Leaf</tissue>
    </source>
</reference>
<evidence type="ECO:0000313" key="2">
    <source>
        <dbReference type="Proteomes" id="UP000607653"/>
    </source>
</evidence>
<name>A0A822YL33_NELNU</name>
<dbReference type="AlphaFoldDB" id="A0A822YL33"/>
<dbReference type="PANTHER" id="PTHR47750">
    <property type="entry name" value="F-BOX PROTEIN SNE"/>
    <property type="match status" value="1"/>
</dbReference>
<dbReference type="EMBL" id="DUZY01000003">
    <property type="protein sequence ID" value="DAD32291.1"/>
    <property type="molecule type" value="Genomic_DNA"/>
</dbReference>
<dbReference type="InterPro" id="IPR044184">
    <property type="entry name" value="SNE/GID2"/>
</dbReference>
<keyword evidence="2" id="KW-1185">Reference proteome</keyword>
<gene>
    <name evidence="1" type="ORF">HUJ06_011142</name>
</gene>
<accession>A0A822YL33</accession>
<sequence>MMACDERLWELVCTQHWTNTGCGNQQLRSMVLALGGFRCLHSHCL</sequence>
<dbReference type="PANTHER" id="PTHR47750:SF7">
    <property type="entry name" value="F-BOX PROTEIN"/>
    <property type="match status" value="1"/>
</dbReference>
<evidence type="ECO:0000313" key="1">
    <source>
        <dbReference type="EMBL" id="DAD32291.1"/>
    </source>
</evidence>
<protein>
    <submittedName>
        <fullName evidence="1">Uncharacterized protein</fullName>
    </submittedName>
</protein>
<dbReference type="Proteomes" id="UP000607653">
    <property type="component" value="Unassembled WGS sequence"/>
</dbReference>
<organism evidence="1 2">
    <name type="scientific">Nelumbo nucifera</name>
    <name type="common">Sacred lotus</name>
    <dbReference type="NCBI Taxonomy" id="4432"/>
    <lineage>
        <taxon>Eukaryota</taxon>
        <taxon>Viridiplantae</taxon>
        <taxon>Streptophyta</taxon>
        <taxon>Embryophyta</taxon>
        <taxon>Tracheophyta</taxon>
        <taxon>Spermatophyta</taxon>
        <taxon>Magnoliopsida</taxon>
        <taxon>Proteales</taxon>
        <taxon>Nelumbonaceae</taxon>
        <taxon>Nelumbo</taxon>
    </lineage>
</organism>
<dbReference type="GO" id="GO:0019005">
    <property type="term" value="C:SCF ubiquitin ligase complex"/>
    <property type="evidence" value="ECO:0007669"/>
    <property type="project" value="InterPro"/>
</dbReference>
<comment type="caution">
    <text evidence="1">The sequence shown here is derived from an EMBL/GenBank/DDBJ whole genome shotgun (WGS) entry which is preliminary data.</text>
</comment>